<dbReference type="RefSeq" id="WP_069859721.1">
    <property type="nucleotide sequence ID" value="NZ_BDFE01000017.1"/>
</dbReference>
<dbReference type="STRING" id="1592317.DPF_2234"/>
<dbReference type="SUPFAM" id="SSF55785">
    <property type="entry name" value="PYP-like sensor domain (PAS domain)"/>
    <property type="match status" value="1"/>
</dbReference>
<dbReference type="PANTHER" id="PTHR43065">
    <property type="entry name" value="SENSOR HISTIDINE KINASE"/>
    <property type="match status" value="1"/>
</dbReference>
<reference evidence="13" key="1">
    <citation type="submission" date="2016-06" db="EMBL/GenBank/DDBJ databases">
        <title>Draft genome sequence of Desulfoplanes formicivorans strain Pf12B.</title>
        <authorList>
            <person name="Watanabe M."/>
            <person name="Kojima H."/>
            <person name="Fukui M."/>
        </authorList>
    </citation>
    <scope>NUCLEOTIDE SEQUENCE [LARGE SCALE GENOMIC DNA]</scope>
    <source>
        <strain evidence="13">Pf12B</strain>
    </source>
</reference>
<accession>A0A194AHE6</accession>
<evidence type="ECO:0000313" key="13">
    <source>
        <dbReference type="Proteomes" id="UP000095200"/>
    </source>
</evidence>
<evidence type="ECO:0000259" key="11">
    <source>
        <dbReference type="PROSITE" id="PS50112"/>
    </source>
</evidence>
<dbReference type="NCBIfam" id="TIGR00229">
    <property type="entry name" value="sensory_box"/>
    <property type="match status" value="1"/>
</dbReference>
<dbReference type="EMBL" id="BDFE01000017">
    <property type="protein sequence ID" value="GAU09507.1"/>
    <property type="molecule type" value="Genomic_DNA"/>
</dbReference>
<dbReference type="InterPro" id="IPR004358">
    <property type="entry name" value="Sig_transdc_His_kin-like_C"/>
</dbReference>
<dbReference type="InterPro" id="IPR000014">
    <property type="entry name" value="PAS"/>
</dbReference>
<dbReference type="Proteomes" id="UP000095200">
    <property type="component" value="Unassembled WGS sequence"/>
</dbReference>
<dbReference type="SMART" id="SM00387">
    <property type="entry name" value="HATPase_c"/>
    <property type="match status" value="1"/>
</dbReference>
<dbReference type="EC" id="2.7.13.3" evidence="2"/>
<evidence type="ECO:0000256" key="7">
    <source>
        <dbReference type="ARBA" id="ARBA00022840"/>
    </source>
</evidence>
<dbReference type="SUPFAM" id="SSF47384">
    <property type="entry name" value="Homodimeric domain of signal transducing histidine kinase"/>
    <property type="match status" value="1"/>
</dbReference>
<dbReference type="SUPFAM" id="SSF55874">
    <property type="entry name" value="ATPase domain of HSP90 chaperone/DNA topoisomerase II/histidine kinase"/>
    <property type="match status" value="1"/>
</dbReference>
<dbReference type="SMART" id="SM00062">
    <property type="entry name" value="PBPb"/>
    <property type="match status" value="1"/>
</dbReference>
<evidence type="ECO:0000256" key="8">
    <source>
        <dbReference type="ARBA" id="ARBA00023012"/>
    </source>
</evidence>
<keyword evidence="5" id="KW-0547">Nucleotide-binding</keyword>
<dbReference type="SMART" id="SM00388">
    <property type="entry name" value="HisKA"/>
    <property type="match status" value="1"/>
</dbReference>
<evidence type="ECO:0000256" key="3">
    <source>
        <dbReference type="ARBA" id="ARBA00022553"/>
    </source>
</evidence>
<dbReference type="PROSITE" id="PS50109">
    <property type="entry name" value="HIS_KIN"/>
    <property type="match status" value="1"/>
</dbReference>
<feature type="domain" description="PAS" evidence="11">
    <location>
        <begin position="313"/>
        <end position="350"/>
    </location>
</feature>
<dbReference type="Pfam" id="PF00497">
    <property type="entry name" value="SBP_bac_3"/>
    <property type="match status" value="1"/>
</dbReference>
<dbReference type="GO" id="GO:0005524">
    <property type="term" value="F:ATP binding"/>
    <property type="evidence" value="ECO:0007669"/>
    <property type="project" value="UniProtKB-KW"/>
</dbReference>
<keyword evidence="8" id="KW-0902">Two-component regulatory system</keyword>
<evidence type="ECO:0000256" key="4">
    <source>
        <dbReference type="ARBA" id="ARBA00022679"/>
    </source>
</evidence>
<dbReference type="InterPro" id="IPR001638">
    <property type="entry name" value="Solute-binding_3/MltF_N"/>
</dbReference>
<comment type="caution">
    <text evidence="12">The sequence shown here is derived from an EMBL/GenBank/DDBJ whole genome shotgun (WGS) entry which is preliminary data.</text>
</comment>
<dbReference type="AlphaFoldDB" id="A0A194AHE6"/>
<dbReference type="OrthoDB" id="5479699at2"/>
<keyword evidence="6 12" id="KW-0418">Kinase</keyword>
<dbReference type="PROSITE" id="PS50112">
    <property type="entry name" value="PAS"/>
    <property type="match status" value="1"/>
</dbReference>
<dbReference type="InterPro" id="IPR005467">
    <property type="entry name" value="His_kinase_dom"/>
</dbReference>
<keyword evidence="9" id="KW-0812">Transmembrane</keyword>
<keyword evidence="9" id="KW-1133">Transmembrane helix</keyword>
<evidence type="ECO:0000256" key="1">
    <source>
        <dbReference type="ARBA" id="ARBA00000085"/>
    </source>
</evidence>
<evidence type="ECO:0000259" key="10">
    <source>
        <dbReference type="PROSITE" id="PS50109"/>
    </source>
</evidence>
<proteinExistence type="predicted"/>
<sequence length="656" mass="73626">MVAKEKHKPYKAPMFCTRIPVFLLLILLLPGLPPVHASSRPTYTIGVRAISPPFSFLSIQDGQQIIRGYTIDEWLMIGKIIQADIKFVQIPDLNKRKELLKNGKIHFISHGTQKLADELGYTFIPVNYSLKQHLYVHKGCTSVTCLKDLHNKRVIIMQGVDYESSMRSLRKSINVPSCLEALNMLNRGVVDVFIAPSEKEADYIIADQEFKNVLKKGMPLKEIPLGIMVPPNTPDLTQKLEKAVEDLKKNGSLEQLREKWFGRSITETFRLGRYIRHLLFVLVGLATFLMLAMAWSFLLRRKVAKVTKDLQRTEQRYRVLIESSPDMIFLVNKEGRILHANKQACVMLALAAGHDNLRLDQILVQGEVPAMASFLCHVFSEGYGKHEFTLQSLSGNKVLAEIAGQLIQEEQTEALGCLFARDVSERNKMEEDLIQSERLAIIGKMAASVAHEINNPLSIIQANAEELLYADDLSEDLREGLSAILRNAERAGEITGGVLAQAAPKAQCKERINVLDLLEESVMLVGPKAKKDTIRINVSDDPLFIYGDIRSLQQVFMNLLFNAIENMDPGKEITLSADKTGSGENSTIQIVVRDQGKGIARENLRQIFEPFFTSRKGGFGLGLFITRRMVERNNGLIYAESEPDRGTSIILEFPAV</sequence>
<dbReference type="Gene3D" id="1.10.287.130">
    <property type="match status" value="1"/>
</dbReference>
<evidence type="ECO:0000256" key="5">
    <source>
        <dbReference type="ARBA" id="ARBA00022741"/>
    </source>
</evidence>
<keyword evidence="4" id="KW-0808">Transferase</keyword>
<keyword evidence="9" id="KW-0472">Membrane</keyword>
<evidence type="ECO:0000256" key="6">
    <source>
        <dbReference type="ARBA" id="ARBA00022777"/>
    </source>
</evidence>
<dbReference type="InterPro" id="IPR036097">
    <property type="entry name" value="HisK_dim/P_sf"/>
</dbReference>
<dbReference type="GO" id="GO:0000155">
    <property type="term" value="F:phosphorelay sensor kinase activity"/>
    <property type="evidence" value="ECO:0007669"/>
    <property type="project" value="InterPro"/>
</dbReference>
<dbReference type="Pfam" id="PF13188">
    <property type="entry name" value="PAS_8"/>
    <property type="match status" value="1"/>
</dbReference>
<dbReference type="InterPro" id="IPR003594">
    <property type="entry name" value="HATPase_dom"/>
</dbReference>
<gene>
    <name evidence="12" type="ORF">DPF_2234</name>
</gene>
<feature type="transmembrane region" description="Helical" evidence="9">
    <location>
        <begin position="278"/>
        <end position="298"/>
    </location>
</feature>
<dbReference type="Pfam" id="PF00512">
    <property type="entry name" value="HisKA"/>
    <property type="match status" value="1"/>
</dbReference>
<protein>
    <recommendedName>
        <fullName evidence="2">histidine kinase</fullName>
        <ecNumber evidence="2">2.7.13.3</ecNumber>
    </recommendedName>
</protein>
<dbReference type="SMART" id="SM00091">
    <property type="entry name" value="PAS"/>
    <property type="match status" value="1"/>
</dbReference>
<dbReference type="InterPro" id="IPR036890">
    <property type="entry name" value="HATPase_C_sf"/>
</dbReference>
<dbReference type="CDD" id="cd00082">
    <property type="entry name" value="HisKA"/>
    <property type="match status" value="1"/>
</dbReference>
<dbReference type="Gene3D" id="3.30.565.10">
    <property type="entry name" value="Histidine kinase-like ATPase, C-terminal domain"/>
    <property type="match status" value="1"/>
</dbReference>
<dbReference type="SUPFAM" id="SSF53850">
    <property type="entry name" value="Periplasmic binding protein-like II"/>
    <property type="match status" value="1"/>
</dbReference>
<dbReference type="PRINTS" id="PR00344">
    <property type="entry name" value="BCTRLSENSOR"/>
</dbReference>
<evidence type="ECO:0000256" key="2">
    <source>
        <dbReference type="ARBA" id="ARBA00012438"/>
    </source>
</evidence>
<dbReference type="InterPro" id="IPR003661">
    <property type="entry name" value="HisK_dim/P_dom"/>
</dbReference>
<dbReference type="PANTHER" id="PTHR43065:SF10">
    <property type="entry name" value="PEROXIDE STRESS-ACTIVATED HISTIDINE KINASE MAK3"/>
    <property type="match status" value="1"/>
</dbReference>
<dbReference type="Gene3D" id="3.30.450.20">
    <property type="entry name" value="PAS domain"/>
    <property type="match status" value="1"/>
</dbReference>
<keyword evidence="13" id="KW-1185">Reference proteome</keyword>
<dbReference type="InterPro" id="IPR035965">
    <property type="entry name" value="PAS-like_dom_sf"/>
</dbReference>
<dbReference type="Gene3D" id="3.40.190.10">
    <property type="entry name" value="Periplasmic binding protein-like II"/>
    <property type="match status" value="2"/>
</dbReference>
<dbReference type="CDD" id="cd00075">
    <property type="entry name" value="HATPase"/>
    <property type="match status" value="1"/>
</dbReference>
<feature type="domain" description="Histidine kinase" evidence="10">
    <location>
        <begin position="448"/>
        <end position="656"/>
    </location>
</feature>
<name>A0A194AHE6_9BACT</name>
<keyword evidence="7" id="KW-0067">ATP-binding</keyword>
<comment type="catalytic activity">
    <reaction evidence="1">
        <text>ATP + protein L-histidine = ADP + protein N-phospho-L-histidine.</text>
        <dbReference type="EC" id="2.7.13.3"/>
    </reaction>
</comment>
<evidence type="ECO:0000313" key="12">
    <source>
        <dbReference type="EMBL" id="GAU09507.1"/>
    </source>
</evidence>
<dbReference type="Pfam" id="PF02518">
    <property type="entry name" value="HATPase_c"/>
    <property type="match status" value="1"/>
</dbReference>
<keyword evidence="3" id="KW-0597">Phosphoprotein</keyword>
<organism evidence="12 13">
    <name type="scientific">Desulfoplanes formicivorans</name>
    <dbReference type="NCBI Taxonomy" id="1592317"/>
    <lineage>
        <taxon>Bacteria</taxon>
        <taxon>Pseudomonadati</taxon>
        <taxon>Thermodesulfobacteriota</taxon>
        <taxon>Desulfovibrionia</taxon>
        <taxon>Desulfovibrionales</taxon>
        <taxon>Desulfoplanaceae</taxon>
        <taxon>Desulfoplanes</taxon>
    </lineage>
</organism>
<evidence type="ECO:0000256" key="9">
    <source>
        <dbReference type="SAM" id="Phobius"/>
    </source>
</evidence>